<dbReference type="EMBL" id="JAAFZH010000007">
    <property type="protein sequence ID" value="NDU96474.1"/>
    <property type="molecule type" value="Genomic_DNA"/>
</dbReference>
<proteinExistence type="predicted"/>
<evidence type="ECO:0000256" key="1">
    <source>
        <dbReference type="SAM" id="MobiDB-lite"/>
    </source>
</evidence>
<dbReference type="AlphaFoldDB" id="A0A6L9L7E1"/>
<evidence type="ECO:0000256" key="2">
    <source>
        <dbReference type="SAM" id="SignalP"/>
    </source>
</evidence>
<sequence length="435" mass="45985">MKTYHRLFVALVMLGLLSLASCKKTDPVVTPGGTTTTPGSNTITSGTTKSSAKDILGFEFSALTPVVKATIDATAKTITATVPASTDVTKLAPSISLPSKATVSPGSGVAQDFSKVVTYTVSAEDGSMQVYSVTVSKAPATSSVCRVVSIVGTSTTSGSKTTYQVDGQNRLVQEKTENADGNNTLISSNTTIYTYDADGFLTRSVRSYWYATPSNSSLREMTTTYAYQNGRMVKTELVITTVGGTSSSSTTQYEYDTQGNVNKRINTSSAGLQETTTFANGLATAITSNQATYTLNSQGFVTKRVNTNGTSSVYQYNAAGQNTVIENYNASGGKTGYTTYESVDKRLNTPTNPLGFKGHPTTLPATYGNNGLTAKLVNYTIDAAGKETKTNESSWVYQGDSRGNVASYVYTSSFLSGTSMVTGTSTYTYAYEGCQ</sequence>
<dbReference type="RefSeq" id="WP_163950701.1">
    <property type="nucleotide sequence ID" value="NZ_JAAFZH010000007.1"/>
</dbReference>
<dbReference type="PROSITE" id="PS51257">
    <property type="entry name" value="PROKAR_LIPOPROTEIN"/>
    <property type="match status" value="1"/>
</dbReference>
<accession>A0A6L9L7E1</accession>
<evidence type="ECO:0008006" key="5">
    <source>
        <dbReference type="Google" id="ProtNLM"/>
    </source>
</evidence>
<feature type="region of interest" description="Disordered" evidence="1">
    <location>
        <begin position="27"/>
        <end position="46"/>
    </location>
</feature>
<organism evidence="3 4">
    <name type="scientific">Spirosoma terrae</name>
    <dbReference type="NCBI Taxonomy" id="1968276"/>
    <lineage>
        <taxon>Bacteria</taxon>
        <taxon>Pseudomonadati</taxon>
        <taxon>Bacteroidota</taxon>
        <taxon>Cytophagia</taxon>
        <taxon>Cytophagales</taxon>
        <taxon>Cytophagaceae</taxon>
        <taxon>Spirosoma</taxon>
    </lineage>
</organism>
<keyword evidence="2" id="KW-0732">Signal</keyword>
<keyword evidence="4" id="KW-1185">Reference proteome</keyword>
<evidence type="ECO:0000313" key="3">
    <source>
        <dbReference type="EMBL" id="NDU96474.1"/>
    </source>
</evidence>
<gene>
    <name evidence="3" type="ORF">GK108_16455</name>
</gene>
<feature type="chain" id="PRO_5026971787" description="DUF5018 domain-containing protein" evidence="2">
    <location>
        <begin position="21"/>
        <end position="435"/>
    </location>
</feature>
<feature type="signal peptide" evidence="2">
    <location>
        <begin position="1"/>
        <end position="20"/>
    </location>
</feature>
<reference evidence="3 4" key="1">
    <citation type="submission" date="2020-02" db="EMBL/GenBank/DDBJ databases">
        <title>Draft genome sequence of two Spirosoma agri KCTC 52727 and Spirosoma terrae KCTC 52035.</title>
        <authorList>
            <person name="Rojas J."/>
            <person name="Ambika Manirajan B."/>
            <person name="Suarez C."/>
            <person name="Ratering S."/>
            <person name="Schnell S."/>
        </authorList>
    </citation>
    <scope>NUCLEOTIDE SEQUENCE [LARGE SCALE GENOMIC DNA]</scope>
    <source>
        <strain evidence="3 4">KCTC 52035</strain>
    </source>
</reference>
<evidence type="ECO:0000313" key="4">
    <source>
        <dbReference type="Proteomes" id="UP000474175"/>
    </source>
</evidence>
<protein>
    <recommendedName>
        <fullName evidence="5">DUF5018 domain-containing protein</fullName>
    </recommendedName>
</protein>
<comment type="caution">
    <text evidence="3">The sequence shown here is derived from an EMBL/GenBank/DDBJ whole genome shotgun (WGS) entry which is preliminary data.</text>
</comment>
<dbReference type="Proteomes" id="UP000474175">
    <property type="component" value="Unassembled WGS sequence"/>
</dbReference>
<dbReference type="Gene3D" id="2.60.40.2340">
    <property type="match status" value="1"/>
</dbReference>
<name>A0A6L9L7E1_9BACT</name>
<dbReference type="Gene3D" id="2.180.10.10">
    <property type="entry name" value="RHS repeat-associated core"/>
    <property type="match status" value="1"/>
</dbReference>
<feature type="compositionally biased region" description="Low complexity" evidence="1">
    <location>
        <begin position="30"/>
        <end position="46"/>
    </location>
</feature>